<keyword evidence="2" id="KW-0732">Signal</keyword>
<keyword evidence="1" id="KW-0812">Transmembrane</keyword>
<feature type="chain" id="PRO_5045383225" description="PEGA domain-containing protein" evidence="2">
    <location>
        <begin position="20"/>
        <end position="208"/>
    </location>
</feature>
<protein>
    <recommendedName>
        <fullName evidence="5">PEGA domain-containing protein</fullName>
    </recommendedName>
</protein>
<evidence type="ECO:0000256" key="1">
    <source>
        <dbReference type="SAM" id="Phobius"/>
    </source>
</evidence>
<comment type="caution">
    <text evidence="3">The sequence shown here is derived from an EMBL/GenBank/DDBJ whole genome shotgun (WGS) entry which is preliminary data.</text>
</comment>
<evidence type="ECO:0000313" key="3">
    <source>
        <dbReference type="EMBL" id="PWK94141.1"/>
    </source>
</evidence>
<name>A0ABX5LKG6_9BACT</name>
<proteinExistence type="predicted"/>
<evidence type="ECO:0000313" key="4">
    <source>
        <dbReference type="Proteomes" id="UP000245523"/>
    </source>
</evidence>
<evidence type="ECO:0008006" key="5">
    <source>
        <dbReference type="Google" id="ProtNLM"/>
    </source>
</evidence>
<gene>
    <name evidence="3" type="ORF">B0H50_12322</name>
</gene>
<keyword evidence="1" id="KW-0472">Membrane</keyword>
<evidence type="ECO:0000256" key="2">
    <source>
        <dbReference type="SAM" id="SignalP"/>
    </source>
</evidence>
<keyword evidence="1" id="KW-1133">Transmembrane helix</keyword>
<feature type="transmembrane region" description="Helical" evidence="1">
    <location>
        <begin position="188"/>
        <end position="207"/>
    </location>
</feature>
<dbReference type="EMBL" id="QGHD01000023">
    <property type="protein sequence ID" value="PWK94141.1"/>
    <property type="molecule type" value="Genomic_DNA"/>
</dbReference>
<accession>A0ABX5LKG6</accession>
<feature type="signal peptide" evidence="2">
    <location>
        <begin position="1"/>
        <end position="19"/>
    </location>
</feature>
<feature type="transmembrane region" description="Helical" evidence="1">
    <location>
        <begin position="124"/>
        <end position="145"/>
    </location>
</feature>
<organism evidence="3 4">
    <name type="scientific">Hallerella porci</name>
    <dbReference type="NCBI Taxonomy" id="1945871"/>
    <lineage>
        <taxon>Bacteria</taxon>
        <taxon>Pseudomonadati</taxon>
        <taxon>Fibrobacterota</taxon>
        <taxon>Fibrobacteria</taxon>
        <taxon>Fibrobacterales</taxon>
        <taxon>Fibrobacteraceae</taxon>
        <taxon>Hallerella</taxon>
    </lineage>
</organism>
<sequence length="208" mass="23694">MKLWILFCFIFCLTANIFAADSTKTLRISTWPAGAEIYLGNRPESFIQNAEMHSPDSISLSPNDSTVRVTFFKPGYADTTLDIHLKSQTKNFVWIELQEESDLDKLEWQEAILNKRENRRTGKLLFFAGTIPLALSGTFFGLAEWKFHQADDTRKKIDNSLIREGKHFQQLQKDFHDDKKSGRNFRTAAFVSLGISAALLGAAAVFYF</sequence>
<dbReference type="Proteomes" id="UP000245523">
    <property type="component" value="Unassembled WGS sequence"/>
</dbReference>
<dbReference type="RefSeq" id="WP_106199423.1">
    <property type="nucleotide sequence ID" value="NZ_JAXEIU010000037.1"/>
</dbReference>
<reference evidence="3 4" key="1">
    <citation type="submission" date="2018-05" db="EMBL/GenBank/DDBJ databases">
        <title>Animal gut microbial communities from fecal samples from Wisconsin, USA.</title>
        <authorList>
            <person name="Neumann A."/>
        </authorList>
    </citation>
    <scope>NUCLEOTIDE SEQUENCE [LARGE SCALE GENOMIC DNA]</scope>
    <source>
        <strain evidence="3 4">UWS4</strain>
    </source>
</reference>
<keyword evidence="4" id="KW-1185">Reference proteome</keyword>